<evidence type="ECO:0000313" key="10">
    <source>
        <dbReference type="Proteomes" id="UP000705508"/>
    </source>
</evidence>
<dbReference type="InterPro" id="IPR045854">
    <property type="entry name" value="NO2/SO3_Rdtase_4Fe4S_sf"/>
</dbReference>
<dbReference type="GO" id="GO:0016491">
    <property type="term" value="F:oxidoreductase activity"/>
    <property type="evidence" value="ECO:0007669"/>
    <property type="project" value="UniProtKB-KW"/>
</dbReference>
<accession>A0A938XDD2</accession>
<name>A0A938XDD2_9CLOT</name>
<feature type="domain" description="Nitrite/sulphite reductase 4Fe-4S" evidence="7">
    <location>
        <begin position="119"/>
        <end position="264"/>
    </location>
</feature>
<keyword evidence="4" id="KW-0560">Oxidoreductase</keyword>
<evidence type="ECO:0000256" key="1">
    <source>
        <dbReference type="ARBA" id="ARBA00022485"/>
    </source>
</evidence>
<evidence type="ECO:0000313" key="9">
    <source>
        <dbReference type="EMBL" id="MBM6948987.1"/>
    </source>
</evidence>
<keyword evidence="3" id="KW-0479">Metal-binding</keyword>
<organism evidence="9 10">
    <name type="scientific">Mordavella massiliensis</name>
    <dbReference type="NCBI Taxonomy" id="1871024"/>
    <lineage>
        <taxon>Bacteria</taxon>
        <taxon>Bacillati</taxon>
        <taxon>Bacillota</taxon>
        <taxon>Clostridia</taxon>
        <taxon>Eubacteriales</taxon>
        <taxon>Clostridiaceae</taxon>
        <taxon>Mordavella</taxon>
    </lineage>
</organism>
<dbReference type="InterPro" id="IPR006066">
    <property type="entry name" value="NO2/SO3_Rdtase_FeS/sirohaem_BS"/>
</dbReference>
<proteinExistence type="predicted"/>
<dbReference type="Pfam" id="PF03460">
    <property type="entry name" value="NIR_SIR_ferr"/>
    <property type="match status" value="1"/>
</dbReference>
<evidence type="ECO:0000256" key="6">
    <source>
        <dbReference type="ARBA" id="ARBA00023014"/>
    </source>
</evidence>
<evidence type="ECO:0000259" key="8">
    <source>
        <dbReference type="Pfam" id="PF03460"/>
    </source>
</evidence>
<evidence type="ECO:0000256" key="3">
    <source>
        <dbReference type="ARBA" id="ARBA00022723"/>
    </source>
</evidence>
<dbReference type="AlphaFoldDB" id="A0A938XDD2"/>
<reference evidence="9" key="1">
    <citation type="submission" date="2020-08" db="EMBL/GenBank/DDBJ databases">
        <authorList>
            <person name="Cejkova D."/>
            <person name="Kubasova T."/>
            <person name="Jahodarova E."/>
            <person name="Rychlik I."/>
        </authorList>
    </citation>
    <scope>NUCLEOTIDE SEQUENCE</scope>
    <source>
        <strain evidence="9">An582</strain>
    </source>
</reference>
<dbReference type="PRINTS" id="PR00397">
    <property type="entry name" value="SIROHAEM"/>
</dbReference>
<dbReference type="Gene3D" id="3.90.480.10">
    <property type="entry name" value="Sulfite Reductase Hemoprotein,Domain 2"/>
    <property type="match status" value="1"/>
</dbReference>
<dbReference type="PANTHER" id="PTHR32439">
    <property type="entry name" value="FERREDOXIN--NITRITE REDUCTASE, CHLOROPLASTIC"/>
    <property type="match status" value="1"/>
</dbReference>
<dbReference type="RefSeq" id="WP_204906986.1">
    <property type="nucleotide sequence ID" value="NZ_JACJKS010000015.1"/>
</dbReference>
<dbReference type="GO" id="GO:0051539">
    <property type="term" value="F:4 iron, 4 sulfur cluster binding"/>
    <property type="evidence" value="ECO:0007669"/>
    <property type="project" value="UniProtKB-KW"/>
</dbReference>
<sequence length="513" mass="56477">MDRKAPVLGREELEEFRQKTKEFYAGNITKNDYKGYSGRYGSYAQKGGHSSMLRLRMAGGRLTKDKLQFITESIEKHGVKKVHFTTCQTIQLHDLDADAVCDIMAGAMEHDIVTLGGGGDFPRNVMAPPLSGTQKGEYFDVLPYAKKAEEFLLTFLDARKMPRKLKVCFSTGPANVTHATFRDLGFVARPDGTFDVYSAGGLGNNPKIGLKMAEAVDPSRVLYYILAMREVFLEHGNYEQRGKARTRYMRDKLGDEGYRQAYLAKLAQAETGEDLTIRVEPEEITKSGDGTEASGERILAQKQEGLYTVAYHPLGGCPDPSFFRRIFDTVREIEAVELRIAPDETVYIINLTGKEAREVLDATSDSARTPFETSVACIGASICQAGVRDSQSLLQAAVKAVREAGIAPDALPRVHISGCPSSCGTHQIGQIGFRGGVKMVDKKPQSAFEVYFFGCDRQGDEYLGDDAGAMLEADIPAFLVELGQEVEKSGLSYAAWEKDNRDRLLEIAAAYTS</sequence>
<dbReference type="GO" id="GO:0020037">
    <property type="term" value="F:heme binding"/>
    <property type="evidence" value="ECO:0007669"/>
    <property type="project" value="InterPro"/>
</dbReference>
<dbReference type="SUPFAM" id="SSF55124">
    <property type="entry name" value="Nitrite/Sulfite reductase N-terminal domain-like"/>
    <property type="match status" value="2"/>
</dbReference>
<keyword evidence="1" id="KW-0004">4Fe-4S</keyword>
<dbReference type="EMBL" id="JACJKS010000015">
    <property type="protein sequence ID" value="MBM6948987.1"/>
    <property type="molecule type" value="Genomic_DNA"/>
</dbReference>
<dbReference type="InterPro" id="IPR051329">
    <property type="entry name" value="NIR_SIR_4Fe-4S"/>
</dbReference>
<gene>
    <name evidence="9" type="ORF">H6A20_10025</name>
</gene>
<keyword evidence="5" id="KW-0408">Iron</keyword>
<protein>
    <submittedName>
        <fullName evidence="9">Nitrite/sulfite reductase</fullName>
    </submittedName>
</protein>
<evidence type="ECO:0000256" key="5">
    <source>
        <dbReference type="ARBA" id="ARBA00023004"/>
    </source>
</evidence>
<dbReference type="InterPro" id="IPR005117">
    <property type="entry name" value="NiRdtase/SiRdtase_haem-b_fer"/>
</dbReference>
<evidence type="ECO:0000259" key="7">
    <source>
        <dbReference type="Pfam" id="PF01077"/>
    </source>
</evidence>
<dbReference type="SUPFAM" id="SSF56014">
    <property type="entry name" value="Nitrite and sulphite reductase 4Fe-4S domain-like"/>
    <property type="match status" value="2"/>
</dbReference>
<keyword evidence="2" id="KW-0349">Heme</keyword>
<reference evidence="9" key="2">
    <citation type="journal article" date="2021" name="Sci. Rep.">
        <title>The distribution of antibiotic resistance genes in chicken gut microbiota commensals.</title>
        <authorList>
            <person name="Juricova H."/>
            <person name="Matiasovicova J."/>
            <person name="Kubasova T."/>
            <person name="Cejkova D."/>
            <person name="Rychlik I."/>
        </authorList>
    </citation>
    <scope>NUCLEOTIDE SEQUENCE</scope>
    <source>
        <strain evidence="9">An582</strain>
    </source>
</reference>
<dbReference type="InterPro" id="IPR036136">
    <property type="entry name" value="Nit/Sulf_reduc_fer-like_dom_sf"/>
</dbReference>
<dbReference type="Proteomes" id="UP000705508">
    <property type="component" value="Unassembled WGS sequence"/>
</dbReference>
<dbReference type="Gene3D" id="3.30.413.10">
    <property type="entry name" value="Sulfite Reductase Hemoprotein, domain 1"/>
    <property type="match status" value="2"/>
</dbReference>
<dbReference type="InterPro" id="IPR006067">
    <property type="entry name" value="NO2/SO3_Rdtase_4Fe4S_dom"/>
</dbReference>
<feature type="domain" description="Nitrite/Sulfite reductase ferredoxin-like" evidence="8">
    <location>
        <begin position="44"/>
        <end position="107"/>
    </location>
</feature>
<evidence type="ECO:0000256" key="4">
    <source>
        <dbReference type="ARBA" id="ARBA00023002"/>
    </source>
</evidence>
<evidence type="ECO:0000256" key="2">
    <source>
        <dbReference type="ARBA" id="ARBA00022617"/>
    </source>
</evidence>
<keyword evidence="6" id="KW-0411">Iron-sulfur</keyword>
<dbReference type="GO" id="GO:0046872">
    <property type="term" value="F:metal ion binding"/>
    <property type="evidence" value="ECO:0007669"/>
    <property type="project" value="UniProtKB-KW"/>
</dbReference>
<comment type="caution">
    <text evidence="9">The sequence shown here is derived from an EMBL/GenBank/DDBJ whole genome shotgun (WGS) entry which is preliminary data.</text>
</comment>
<dbReference type="Pfam" id="PF01077">
    <property type="entry name" value="NIR_SIR"/>
    <property type="match status" value="1"/>
</dbReference>
<dbReference type="PANTHER" id="PTHR32439:SF9">
    <property type="entry name" value="BLR3264 PROTEIN"/>
    <property type="match status" value="1"/>
</dbReference>